<proteinExistence type="predicted"/>
<dbReference type="SUPFAM" id="SSF53756">
    <property type="entry name" value="UDP-Glycosyltransferase/glycogen phosphorylase"/>
    <property type="match status" value="1"/>
</dbReference>
<dbReference type="InterPro" id="IPR055259">
    <property type="entry name" value="YkvP/CgeB_Glyco_trans-like"/>
</dbReference>
<name>A0A1I0W3E5_9ACTN</name>
<gene>
    <name evidence="2" type="ORF">SAMN05192575_101677</name>
</gene>
<evidence type="ECO:0000313" key="2">
    <source>
        <dbReference type="EMBL" id="SFA83249.1"/>
    </source>
</evidence>
<dbReference type="AlphaFoldDB" id="A0A1I0W3E5"/>
<reference evidence="2" key="1">
    <citation type="submission" date="2016-10" db="EMBL/GenBank/DDBJ databases">
        <authorList>
            <person name="de Groot N.N."/>
        </authorList>
    </citation>
    <scope>NUCLEOTIDE SEQUENCE [LARGE SCALE GENOMIC DNA]</scope>
    <source>
        <strain evidence="2">CGMCC 1.10697</strain>
    </source>
</reference>
<dbReference type="Proteomes" id="UP000199113">
    <property type="component" value="Unassembled WGS sequence"/>
</dbReference>
<dbReference type="STRING" id="748909.SAMN05192575_101677"/>
<dbReference type="Pfam" id="PF13524">
    <property type="entry name" value="Glyco_trans_1_2"/>
    <property type="match status" value="1"/>
</dbReference>
<organism evidence="2 3">
    <name type="scientific">Nocardioides alpinus</name>
    <dbReference type="NCBI Taxonomy" id="748909"/>
    <lineage>
        <taxon>Bacteria</taxon>
        <taxon>Bacillati</taxon>
        <taxon>Actinomycetota</taxon>
        <taxon>Actinomycetes</taxon>
        <taxon>Propionibacteriales</taxon>
        <taxon>Nocardioidaceae</taxon>
        <taxon>Nocardioides</taxon>
    </lineage>
</organism>
<accession>A0A1I0W3E5</accession>
<dbReference type="EMBL" id="FOKC01000001">
    <property type="protein sequence ID" value="SFA83249.1"/>
    <property type="molecule type" value="Genomic_DNA"/>
</dbReference>
<sequence length="353" mass="38994">MIADPLRGWSLRSGLLPRLGRMPTRVLIVSPAFHGIWRSLAVALEASGHEVEHHLYDENAGLVAKARHHLTVELPARLGRSTDAHLAERLGGAARAAVLRTRPDVVVTIKGDVLGEQYWESLARVPHVTWLYDQLDAMRFTPEMWSSLGGVGSFSHTDTDRLRSAGLTAGYVALAYDPTFEPGSQHTGGVVFAGARYPQREELLLRVQAAGVPVVAYGRSWSKHPFDRLRTWDLHRPDIPSGRELSRGDAHQVMQAADATINIHGAQDGFTLRTFEASGIGAVQLIDRPDVSEFYEPGTEVLVYQDVDELAELCRRASLDRSWGDAIRAAGRRRTLAEHTFAHRASVLLELLD</sequence>
<evidence type="ECO:0000259" key="1">
    <source>
        <dbReference type="Pfam" id="PF13524"/>
    </source>
</evidence>
<feature type="domain" description="Spore protein YkvP/CgeB glycosyl transferase-like" evidence="1">
    <location>
        <begin position="201"/>
        <end position="349"/>
    </location>
</feature>
<evidence type="ECO:0000313" key="3">
    <source>
        <dbReference type="Proteomes" id="UP000199113"/>
    </source>
</evidence>
<protein>
    <submittedName>
        <fullName evidence="2">Spore maturation protein CgeB</fullName>
    </submittedName>
</protein>